<proteinExistence type="inferred from homology"/>
<evidence type="ECO:0000259" key="7">
    <source>
        <dbReference type="PROSITE" id="PS51048"/>
    </source>
</evidence>
<evidence type="ECO:0000256" key="1">
    <source>
        <dbReference type="ARBA" id="ARBA00008509"/>
    </source>
</evidence>
<dbReference type="InterPro" id="IPR019734">
    <property type="entry name" value="TPR_rpt"/>
</dbReference>
<keyword evidence="2" id="KW-0677">Repeat</keyword>
<dbReference type="GO" id="GO:0051087">
    <property type="term" value="F:protein-folding chaperone binding"/>
    <property type="evidence" value="ECO:0007669"/>
    <property type="project" value="InterPro"/>
</dbReference>
<evidence type="ECO:0000313" key="9">
    <source>
        <dbReference type="EMBL" id="KAI5444350.1"/>
    </source>
</evidence>
<dbReference type="FunFam" id="1.25.40.10:FF:000778">
    <property type="entry name" value="Protein SGT1 homolog"/>
    <property type="match status" value="1"/>
</dbReference>
<evidence type="ECO:0000256" key="6">
    <source>
        <dbReference type="PROSITE-ProRule" id="PRU00339"/>
    </source>
</evidence>
<dbReference type="Pfam" id="PF13181">
    <property type="entry name" value="TPR_8"/>
    <property type="match status" value="2"/>
</dbReference>
<protein>
    <recommendedName>
        <fullName evidence="4">Protein SGT1 homolog</fullName>
    </recommendedName>
    <alternativeName>
        <fullName evidence="5">Suppressor of G2 allele of SKP1 homolog</fullName>
    </alternativeName>
</protein>
<dbReference type="InterPro" id="IPR044563">
    <property type="entry name" value="Sgt1-like"/>
</dbReference>
<dbReference type="InterPro" id="IPR007052">
    <property type="entry name" value="CS_dom"/>
</dbReference>
<dbReference type="SUPFAM" id="SSF49764">
    <property type="entry name" value="HSP20-like chaperones"/>
    <property type="match status" value="1"/>
</dbReference>
<evidence type="ECO:0000256" key="5">
    <source>
        <dbReference type="ARBA" id="ARBA00075471"/>
    </source>
</evidence>
<comment type="similarity">
    <text evidence="1">Belongs to the SGT1 family.</text>
</comment>
<comment type="caution">
    <text evidence="9">The sequence shown here is derived from an EMBL/GenBank/DDBJ whole genome shotgun (WGS) entry which is preliminary data.</text>
</comment>
<dbReference type="SMART" id="SM00028">
    <property type="entry name" value="TPR"/>
    <property type="match status" value="3"/>
</dbReference>
<dbReference type="Pfam" id="PF05002">
    <property type="entry name" value="SGS"/>
    <property type="match status" value="1"/>
</dbReference>
<name>A0A9D5BIS1_PEA</name>
<organism evidence="9 10">
    <name type="scientific">Pisum sativum</name>
    <name type="common">Garden pea</name>
    <name type="synonym">Lathyrus oleraceus</name>
    <dbReference type="NCBI Taxonomy" id="3888"/>
    <lineage>
        <taxon>Eukaryota</taxon>
        <taxon>Viridiplantae</taxon>
        <taxon>Streptophyta</taxon>
        <taxon>Embryophyta</taxon>
        <taxon>Tracheophyta</taxon>
        <taxon>Spermatophyta</taxon>
        <taxon>Magnoliopsida</taxon>
        <taxon>eudicotyledons</taxon>
        <taxon>Gunneridae</taxon>
        <taxon>Pentapetalae</taxon>
        <taxon>rosids</taxon>
        <taxon>fabids</taxon>
        <taxon>Fabales</taxon>
        <taxon>Fabaceae</taxon>
        <taxon>Papilionoideae</taxon>
        <taxon>50 kb inversion clade</taxon>
        <taxon>NPAAA clade</taxon>
        <taxon>Hologalegina</taxon>
        <taxon>IRL clade</taxon>
        <taxon>Fabeae</taxon>
        <taxon>Lathyrus</taxon>
    </lineage>
</organism>
<dbReference type="InterPro" id="IPR007699">
    <property type="entry name" value="SGS_dom"/>
</dbReference>
<feature type="domain" description="CS" evidence="8">
    <location>
        <begin position="144"/>
        <end position="233"/>
    </location>
</feature>
<feature type="domain" description="SGS" evidence="7">
    <location>
        <begin position="256"/>
        <end position="347"/>
    </location>
</feature>
<evidence type="ECO:0000256" key="2">
    <source>
        <dbReference type="ARBA" id="ARBA00022737"/>
    </source>
</evidence>
<keyword evidence="3 6" id="KW-0802">TPR repeat</keyword>
<dbReference type="PANTHER" id="PTHR45862">
    <property type="entry name" value="PROTEIN SGT1 HOMOLOG"/>
    <property type="match status" value="1"/>
</dbReference>
<evidence type="ECO:0000259" key="8">
    <source>
        <dbReference type="PROSITE" id="PS51203"/>
    </source>
</evidence>
<dbReference type="AlphaFoldDB" id="A0A9D5BIS1"/>
<dbReference type="InterPro" id="IPR011990">
    <property type="entry name" value="TPR-like_helical_dom_sf"/>
</dbReference>
<dbReference type="PROSITE" id="PS51048">
    <property type="entry name" value="SGS"/>
    <property type="match status" value="1"/>
</dbReference>
<feature type="repeat" description="TPR" evidence="6">
    <location>
        <begin position="36"/>
        <end position="69"/>
    </location>
</feature>
<dbReference type="CDD" id="cd06466">
    <property type="entry name" value="p23_CS_SGT1_like"/>
    <property type="match status" value="1"/>
</dbReference>
<dbReference type="SUPFAM" id="SSF48452">
    <property type="entry name" value="TPR-like"/>
    <property type="match status" value="1"/>
</dbReference>
<dbReference type="Gramene" id="Psat01G0283300-T1">
    <property type="protein sequence ID" value="KAI5444350.1"/>
    <property type="gene ID" value="KIW84_012833"/>
</dbReference>
<gene>
    <name evidence="9" type="ORF">KIW84_012833</name>
</gene>
<sequence>MGFDLEEKAKEAFVEDHFELAVELLTQAIHLHPTNPQLYADRAQANIKLNNFTEAVADANKAIHLNPSLSKAYLRKGNACMKLEEYHTAKTALETGASLVPDTSRFFNLIKECDRLIAEESYTVPTQDATPKVLEPEPIVAVTKPKYRHEYYQTPQQVVVTIFAKGVSKESITVDFGEQILRVNIDVLGEDAYVFQSRLFGKIIPSGCRYEVMSTKIEIRLAKAESVHWKSLEFTRETTVAPRAIDSSVTGTQRPTYPSSKPKRVDWDKLEAQVKKEEKDENLDGDAALNKFFREIYHDADEDTRRAMKKSFVESNGTVLSTNWKEVGTKKVEGSPPDGMELKKWEY</sequence>
<dbReference type="Gene3D" id="2.60.40.790">
    <property type="match status" value="1"/>
</dbReference>
<dbReference type="GO" id="GO:0006950">
    <property type="term" value="P:response to stress"/>
    <property type="evidence" value="ECO:0007669"/>
    <property type="project" value="UniProtKB-ARBA"/>
</dbReference>
<dbReference type="PROSITE" id="PS50005">
    <property type="entry name" value="TPR"/>
    <property type="match status" value="1"/>
</dbReference>
<dbReference type="Pfam" id="PF04969">
    <property type="entry name" value="CS"/>
    <property type="match status" value="1"/>
</dbReference>
<dbReference type="InterPro" id="IPR008978">
    <property type="entry name" value="HSP20-like_chaperone"/>
</dbReference>
<reference evidence="9 10" key="1">
    <citation type="journal article" date="2022" name="Nat. Genet.">
        <title>Improved pea reference genome and pan-genome highlight genomic features and evolutionary characteristics.</title>
        <authorList>
            <person name="Yang T."/>
            <person name="Liu R."/>
            <person name="Luo Y."/>
            <person name="Hu S."/>
            <person name="Wang D."/>
            <person name="Wang C."/>
            <person name="Pandey M.K."/>
            <person name="Ge S."/>
            <person name="Xu Q."/>
            <person name="Li N."/>
            <person name="Li G."/>
            <person name="Huang Y."/>
            <person name="Saxena R.K."/>
            <person name="Ji Y."/>
            <person name="Li M."/>
            <person name="Yan X."/>
            <person name="He Y."/>
            <person name="Liu Y."/>
            <person name="Wang X."/>
            <person name="Xiang C."/>
            <person name="Varshney R.K."/>
            <person name="Ding H."/>
            <person name="Gao S."/>
            <person name="Zong X."/>
        </authorList>
    </citation>
    <scope>NUCLEOTIDE SEQUENCE [LARGE SCALE GENOMIC DNA]</scope>
    <source>
        <strain evidence="9 10">cv. Zhongwan 6</strain>
    </source>
</reference>
<evidence type="ECO:0000256" key="3">
    <source>
        <dbReference type="ARBA" id="ARBA00022803"/>
    </source>
</evidence>
<dbReference type="Gramene" id="PSAT_LOCUS5725_t1">
    <property type="protein sequence ID" value="CAL5185294.1"/>
    <property type="gene ID" value="PSAT_LOCUS5725"/>
</dbReference>
<dbReference type="OrthoDB" id="1898560at2759"/>
<dbReference type="Gene3D" id="1.25.40.10">
    <property type="entry name" value="Tetratricopeptide repeat domain"/>
    <property type="match status" value="1"/>
</dbReference>
<dbReference type="PROSITE" id="PS51203">
    <property type="entry name" value="CS"/>
    <property type="match status" value="1"/>
</dbReference>
<evidence type="ECO:0000256" key="4">
    <source>
        <dbReference type="ARBA" id="ARBA00069423"/>
    </source>
</evidence>
<keyword evidence="10" id="KW-1185">Reference proteome</keyword>
<accession>A0A9D5BIS1</accession>
<dbReference type="Proteomes" id="UP001058974">
    <property type="component" value="Chromosome 1"/>
</dbReference>
<dbReference type="EMBL" id="JAMSHJ010000001">
    <property type="protein sequence ID" value="KAI5444350.1"/>
    <property type="molecule type" value="Genomic_DNA"/>
</dbReference>
<evidence type="ECO:0000313" key="10">
    <source>
        <dbReference type="Proteomes" id="UP001058974"/>
    </source>
</evidence>
<dbReference type="FunFam" id="2.60.40.790:FF:000041">
    <property type="entry name" value="Protein SGT1 homolog A"/>
    <property type="match status" value="1"/>
</dbReference>
<dbReference type="Gramene" id="Psat0s1764g0040.1">
    <property type="protein sequence ID" value="Psat0s1764g0040.1.cds"/>
    <property type="gene ID" value="Psat0s1764g0040"/>
</dbReference>